<comment type="pathway">
    <text evidence="3 10">Organic acid metabolism; glycolate biosynthesis; glycolate from 2-phosphoglycolate: step 1/1.</text>
</comment>
<dbReference type="RefSeq" id="WP_094493944.1">
    <property type="nucleotide sequence ID" value="NZ_JAGIBT010000006.1"/>
</dbReference>
<evidence type="ECO:0000256" key="9">
    <source>
        <dbReference type="ARBA" id="ARBA00023277"/>
    </source>
</evidence>
<dbReference type="EC" id="3.1.3.18" evidence="5 10"/>
<feature type="active site" description="Nucleophile" evidence="10">
    <location>
        <position position="9"/>
    </location>
</feature>
<dbReference type="InterPro" id="IPR036412">
    <property type="entry name" value="HAD-like_sf"/>
</dbReference>
<proteinExistence type="inferred from homology"/>
<comment type="function">
    <text evidence="10">Specifically catalyzes the dephosphorylation of 2-phosphoglycolate. Is involved in the dissimilation of the intracellular 2-phosphoglycolate formed during the DNA repair of 3'-phosphoglycolate ends, a major class of DNA lesions induced by oxidative stress.</text>
</comment>
<evidence type="ECO:0000256" key="10">
    <source>
        <dbReference type="HAMAP-Rule" id="MF_00495"/>
    </source>
</evidence>
<dbReference type="GeneID" id="58263636"/>
<dbReference type="InterPro" id="IPR006439">
    <property type="entry name" value="HAD-SF_hydro_IA"/>
</dbReference>
<dbReference type="InterPro" id="IPR050155">
    <property type="entry name" value="HAD-like_hydrolase_sf"/>
</dbReference>
<sequence length="224" mass="24209">MAIEAIGFDLDGTLVDSAQGLGNTVDGMCERLGLPQPGKALVTTWIGNGIEMLLTRALAWAGAPSDDEYRARAMAILSDCYQDELLSGSPLFPEVTVTLEALKAQGYDLVLITNKPSKFVPELMHYLGIDHLFTEMLGANDVARIKPHPAPIFKILGQLGLTQREFVFVGDSRNDILAAKNAGVRSIALTYGYNYGESIAHASPDAVVDDFAAILPVIETWKND</sequence>
<keyword evidence="9 10" id="KW-0119">Carbohydrate metabolism</keyword>
<comment type="caution">
    <text evidence="11">The sequence shown here is derived from an EMBL/GenBank/DDBJ whole genome shotgun (WGS) entry which is preliminary data.</text>
</comment>
<feature type="binding site" evidence="10">
    <location>
        <position position="11"/>
    </location>
    <ligand>
        <name>Mg(2+)</name>
        <dbReference type="ChEBI" id="CHEBI:18420"/>
    </ligand>
</feature>
<dbReference type="GO" id="GO:0006281">
    <property type="term" value="P:DNA repair"/>
    <property type="evidence" value="ECO:0007669"/>
    <property type="project" value="TreeGrafter"/>
</dbReference>
<evidence type="ECO:0000256" key="6">
    <source>
        <dbReference type="ARBA" id="ARBA00022723"/>
    </source>
</evidence>
<dbReference type="InterPro" id="IPR041492">
    <property type="entry name" value="HAD_2"/>
</dbReference>
<dbReference type="GO" id="GO:0005829">
    <property type="term" value="C:cytosol"/>
    <property type="evidence" value="ECO:0007669"/>
    <property type="project" value="TreeGrafter"/>
</dbReference>
<dbReference type="CDD" id="cd16417">
    <property type="entry name" value="HAD_PGPase"/>
    <property type="match status" value="1"/>
</dbReference>
<dbReference type="PANTHER" id="PTHR43434">
    <property type="entry name" value="PHOSPHOGLYCOLATE PHOSPHATASE"/>
    <property type="match status" value="1"/>
</dbReference>
<evidence type="ECO:0000313" key="11">
    <source>
        <dbReference type="EMBL" id="MBS7824905.1"/>
    </source>
</evidence>
<dbReference type="Gene3D" id="1.10.150.240">
    <property type="entry name" value="Putative phosphatase, domain 2"/>
    <property type="match status" value="1"/>
</dbReference>
<dbReference type="Proteomes" id="UP000680020">
    <property type="component" value="Unassembled WGS sequence"/>
</dbReference>
<dbReference type="SFLD" id="SFLDG01135">
    <property type="entry name" value="C1.5.6:_HAD__Beta-PGM__Phospha"/>
    <property type="match status" value="1"/>
</dbReference>
<dbReference type="GO" id="GO:0008967">
    <property type="term" value="F:phosphoglycolate phosphatase activity"/>
    <property type="evidence" value="ECO:0007669"/>
    <property type="project" value="UniProtKB-UniRule"/>
</dbReference>
<keyword evidence="7 10" id="KW-0378">Hydrolase</keyword>
<protein>
    <recommendedName>
        <fullName evidence="5 10">Phosphoglycolate phosphatase</fullName>
        <shortName evidence="10">PGP</shortName>
        <shortName evidence="10">PGPase</shortName>
        <ecNumber evidence="5 10">3.1.3.18</ecNumber>
    </recommendedName>
</protein>
<feature type="binding site" evidence="10">
    <location>
        <position position="171"/>
    </location>
    <ligand>
        <name>Mg(2+)</name>
        <dbReference type="ChEBI" id="CHEBI:18420"/>
    </ligand>
</feature>
<keyword evidence="8 10" id="KW-0460">Magnesium</keyword>
<dbReference type="PANTHER" id="PTHR43434:SF1">
    <property type="entry name" value="PHOSPHOGLYCOLATE PHOSPHATASE"/>
    <property type="match status" value="1"/>
</dbReference>
<evidence type="ECO:0000256" key="7">
    <source>
        <dbReference type="ARBA" id="ARBA00022801"/>
    </source>
</evidence>
<name>A0AB35BX92_9GAMM</name>
<evidence type="ECO:0000256" key="3">
    <source>
        <dbReference type="ARBA" id="ARBA00004818"/>
    </source>
</evidence>
<comment type="catalytic activity">
    <reaction evidence="1 10">
        <text>2-phosphoglycolate + H2O = glycolate + phosphate</text>
        <dbReference type="Rhea" id="RHEA:14369"/>
        <dbReference type="ChEBI" id="CHEBI:15377"/>
        <dbReference type="ChEBI" id="CHEBI:29805"/>
        <dbReference type="ChEBI" id="CHEBI:43474"/>
        <dbReference type="ChEBI" id="CHEBI:58033"/>
        <dbReference type="EC" id="3.1.3.18"/>
    </reaction>
</comment>
<dbReference type="NCBIfam" id="TIGR01549">
    <property type="entry name" value="HAD-SF-IA-v1"/>
    <property type="match status" value="1"/>
</dbReference>
<dbReference type="InterPro" id="IPR023198">
    <property type="entry name" value="PGP-like_dom2"/>
</dbReference>
<dbReference type="AlphaFoldDB" id="A0AB35BX92"/>
<dbReference type="NCBIfam" id="NF009695">
    <property type="entry name" value="PRK13222.1-2"/>
    <property type="match status" value="1"/>
</dbReference>
<dbReference type="SFLD" id="SFLDG01129">
    <property type="entry name" value="C1.5:_HAD__Beta-PGM__Phosphata"/>
    <property type="match status" value="1"/>
</dbReference>
<dbReference type="GO" id="GO:0046872">
    <property type="term" value="F:metal ion binding"/>
    <property type="evidence" value="ECO:0007669"/>
    <property type="project" value="UniProtKB-KW"/>
</dbReference>
<comment type="cofactor">
    <cofactor evidence="2 10">
        <name>Mg(2+)</name>
        <dbReference type="ChEBI" id="CHEBI:18420"/>
    </cofactor>
</comment>
<evidence type="ECO:0000256" key="4">
    <source>
        <dbReference type="ARBA" id="ARBA00006171"/>
    </source>
</evidence>
<comment type="similarity">
    <text evidence="4 10">Belongs to the HAD-like hydrolase superfamily. CbbY/CbbZ/Gph/YieH family.</text>
</comment>
<evidence type="ECO:0000256" key="8">
    <source>
        <dbReference type="ARBA" id="ARBA00022842"/>
    </source>
</evidence>
<dbReference type="NCBIfam" id="TIGR01449">
    <property type="entry name" value="PGP_bact"/>
    <property type="match status" value="1"/>
</dbReference>
<keyword evidence="6 10" id="KW-0479">Metal-binding</keyword>
<feature type="binding site" evidence="10">
    <location>
        <position position="9"/>
    </location>
    <ligand>
        <name>Mg(2+)</name>
        <dbReference type="ChEBI" id="CHEBI:18420"/>
    </ligand>
</feature>
<dbReference type="InterPro" id="IPR037512">
    <property type="entry name" value="PGPase_prok"/>
</dbReference>
<dbReference type="SUPFAM" id="SSF56784">
    <property type="entry name" value="HAD-like"/>
    <property type="match status" value="1"/>
</dbReference>
<evidence type="ECO:0000256" key="1">
    <source>
        <dbReference type="ARBA" id="ARBA00000830"/>
    </source>
</evidence>
<dbReference type="SFLD" id="SFLDS00003">
    <property type="entry name" value="Haloacid_Dehalogenase"/>
    <property type="match status" value="1"/>
</dbReference>
<dbReference type="EMBL" id="JAGIBU010000005">
    <property type="protein sequence ID" value="MBS7824905.1"/>
    <property type="molecule type" value="Genomic_DNA"/>
</dbReference>
<dbReference type="Gene3D" id="3.40.50.1000">
    <property type="entry name" value="HAD superfamily/HAD-like"/>
    <property type="match status" value="1"/>
</dbReference>
<reference evidence="11" key="1">
    <citation type="submission" date="2021-03" db="EMBL/GenBank/DDBJ databases">
        <title>Identification and antibiotic profiling of Wohlfahrtiimonas chitiniclastica, an underestimated human pathogen.</title>
        <authorList>
            <person name="Kopf A."/>
            <person name="Bunk B."/>
            <person name="Coldewey S."/>
            <person name="Gunzer F."/>
            <person name="Riedel T."/>
            <person name="Schroettner P."/>
        </authorList>
    </citation>
    <scope>NUCLEOTIDE SEQUENCE</scope>
    <source>
        <strain evidence="11">DSM 100917</strain>
    </source>
</reference>
<gene>
    <name evidence="11" type="ORF">J7561_06765</name>
</gene>
<organism evidence="11 12">
    <name type="scientific">Wohlfahrtiimonas chitiniclastica</name>
    <dbReference type="NCBI Taxonomy" id="400946"/>
    <lineage>
        <taxon>Bacteria</taxon>
        <taxon>Pseudomonadati</taxon>
        <taxon>Pseudomonadota</taxon>
        <taxon>Gammaproteobacteria</taxon>
        <taxon>Cardiobacteriales</taxon>
        <taxon>Ignatzschineriaceae</taxon>
        <taxon>Wohlfahrtiimonas</taxon>
    </lineage>
</organism>
<evidence type="ECO:0000256" key="5">
    <source>
        <dbReference type="ARBA" id="ARBA00013078"/>
    </source>
</evidence>
<dbReference type="GO" id="GO:0046295">
    <property type="term" value="P:glycolate biosynthetic process"/>
    <property type="evidence" value="ECO:0007669"/>
    <property type="project" value="UniProtKB-UniRule"/>
</dbReference>
<dbReference type="Pfam" id="PF13419">
    <property type="entry name" value="HAD_2"/>
    <property type="match status" value="1"/>
</dbReference>
<accession>A0AB35BX92</accession>
<dbReference type="GO" id="GO:0005975">
    <property type="term" value="P:carbohydrate metabolic process"/>
    <property type="evidence" value="ECO:0007669"/>
    <property type="project" value="InterPro"/>
</dbReference>
<evidence type="ECO:0000256" key="2">
    <source>
        <dbReference type="ARBA" id="ARBA00001946"/>
    </source>
</evidence>
<dbReference type="HAMAP" id="MF_00495">
    <property type="entry name" value="GPH_hydrolase_bact"/>
    <property type="match status" value="1"/>
</dbReference>
<dbReference type="FunFam" id="3.40.50.1000:FF:000022">
    <property type="entry name" value="Phosphoglycolate phosphatase"/>
    <property type="match status" value="1"/>
</dbReference>
<dbReference type="InterPro" id="IPR023214">
    <property type="entry name" value="HAD_sf"/>
</dbReference>
<dbReference type="PRINTS" id="PR00413">
    <property type="entry name" value="HADHALOGNASE"/>
</dbReference>
<evidence type="ECO:0000313" key="12">
    <source>
        <dbReference type="Proteomes" id="UP000680020"/>
    </source>
</evidence>